<gene>
    <name evidence="1" type="ORF">BN2476_370033</name>
</gene>
<evidence type="ECO:0000313" key="2">
    <source>
        <dbReference type="Proteomes" id="UP000195569"/>
    </source>
</evidence>
<dbReference type="Proteomes" id="UP000195569">
    <property type="component" value="Unassembled WGS sequence"/>
</dbReference>
<organism evidence="1 2">
    <name type="scientific">Paraburkholderia piptadeniae</name>
    <dbReference type="NCBI Taxonomy" id="1701573"/>
    <lineage>
        <taxon>Bacteria</taxon>
        <taxon>Pseudomonadati</taxon>
        <taxon>Pseudomonadota</taxon>
        <taxon>Betaproteobacteria</taxon>
        <taxon>Burkholderiales</taxon>
        <taxon>Burkholderiaceae</taxon>
        <taxon>Paraburkholderia</taxon>
    </lineage>
</organism>
<keyword evidence="2" id="KW-1185">Reference proteome</keyword>
<comment type="caution">
    <text evidence="1">The sequence shown here is derived from an EMBL/GenBank/DDBJ whole genome shotgun (WGS) entry which is preliminary data.</text>
</comment>
<proteinExistence type="predicted"/>
<sequence>MRIIIIMFDRFGKRPSQIFVTKPALPKGFVPTAFTWRGCCRGAASGMPCSFMPQSTGVGRVCFL</sequence>
<accession>A0A1N7S9E0</accession>
<protein>
    <submittedName>
        <fullName evidence="1">Uncharacterized protein</fullName>
    </submittedName>
</protein>
<reference evidence="1" key="1">
    <citation type="submission" date="2016-12" db="EMBL/GenBank/DDBJ databases">
        <authorList>
            <person name="Moulin L."/>
        </authorList>
    </citation>
    <scope>NUCLEOTIDE SEQUENCE [LARGE SCALE GENOMIC DNA]</scope>
    <source>
        <strain evidence="1">STM 7183</strain>
    </source>
</reference>
<dbReference type="AlphaFoldDB" id="A0A1N7S9E0"/>
<dbReference type="EMBL" id="CYGY02000037">
    <property type="protein sequence ID" value="SIT44029.1"/>
    <property type="molecule type" value="Genomic_DNA"/>
</dbReference>
<name>A0A1N7S9E0_9BURK</name>
<evidence type="ECO:0000313" key="1">
    <source>
        <dbReference type="EMBL" id="SIT44029.1"/>
    </source>
</evidence>